<protein>
    <submittedName>
        <fullName evidence="3">Uncharacterized protein</fullName>
    </submittedName>
</protein>
<evidence type="ECO:0000256" key="1">
    <source>
        <dbReference type="SAM" id="MobiDB-lite"/>
    </source>
</evidence>
<feature type="transmembrane region" description="Helical" evidence="2">
    <location>
        <begin position="43"/>
        <end position="65"/>
    </location>
</feature>
<feature type="compositionally biased region" description="Basic and acidic residues" evidence="1">
    <location>
        <begin position="73"/>
        <end position="97"/>
    </location>
</feature>
<keyword evidence="4" id="KW-1185">Reference proteome</keyword>
<keyword evidence="2" id="KW-1133">Transmembrane helix</keyword>
<name>A0A2T5FXU0_9SPHN</name>
<reference evidence="3 4" key="1">
    <citation type="submission" date="2017-09" db="EMBL/GenBank/DDBJ databases">
        <title>Sphingomonas panjinensis sp.nov., isolated from oil-contaminated soil.</title>
        <authorList>
            <person name="Wang L."/>
            <person name="Chen L."/>
        </authorList>
    </citation>
    <scope>NUCLEOTIDE SEQUENCE [LARGE SCALE GENOMIC DNA]</scope>
    <source>
        <strain evidence="3 4">FW-11</strain>
    </source>
</reference>
<comment type="caution">
    <text evidence="3">The sequence shown here is derived from an EMBL/GenBank/DDBJ whole genome shotgun (WGS) entry which is preliminary data.</text>
</comment>
<gene>
    <name evidence="3" type="ORF">CLG96_11335</name>
</gene>
<evidence type="ECO:0000313" key="3">
    <source>
        <dbReference type="EMBL" id="PTQ10957.1"/>
    </source>
</evidence>
<sequence length="97" mass="10859">MVYLIRIAAGCKRDGGGRASMGSEPDMLRLAERAGCRSLEMEALWSLITIIGPILLAVALIWAVIANRNRSPAQRERTERGTAELYDRIDREEKDRS</sequence>
<organism evidence="3 4">
    <name type="scientific">Sphingomonas oleivorans</name>
    <dbReference type="NCBI Taxonomy" id="1735121"/>
    <lineage>
        <taxon>Bacteria</taxon>
        <taxon>Pseudomonadati</taxon>
        <taxon>Pseudomonadota</taxon>
        <taxon>Alphaproteobacteria</taxon>
        <taxon>Sphingomonadales</taxon>
        <taxon>Sphingomonadaceae</taxon>
        <taxon>Sphingomonas</taxon>
    </lineage>
</organism>
<keyword evidence="2" id="KW-0472">Membrane</keyword>
<dbReference type="Proteomes" id="UP000244162">
    <property type="component" value="Unassembled WGS sequence"/>
</dbReference>
<evidence type="ECO:0000256" key="2">
    <source>
        <dbReference type="SAM" id="Phobius"/>
    </source>
</evidence>
<accession>A0A2T5FXU0</accession>
<feature type="region of interest" description="Disordered" evidence="1">
    <location>
        <begin position="70"/>
        <end position="97"/>
    </location>
</feature>
<evidence type="ECO:0000313" key="4">
    <source>
        <dbReference type="Proteomes" id="UP000244162"/>
    </source>
</evidence>
<dbReference type="AlphaFoldDB" id="A0A2T5FXU0"/>
<dbReference type="EMBL" id="NWBU01000009">
    <property type="protein sequence ID" value="PTQ10957.1"/>
    <property type="molecule type" value="Genomic_DNA"/>
</dbReference>
<keyword evidence="2" id="KW-0812">Transmembrane</keyword>
<proteinExistence type="predicted"/>